<organism evidence="3 4">
    <name type="scientific">Sulfobacillus thermosulfidooxidans (strain DSM 9293 / VKM B-1269 / AT-1)</name>
    <dbReference type="NCBI Taxonomy" id="929705"/>
    <lineage>
        <taxon>Bacteria</taxon>
        <taxon>Bacillati</taxon>
        <taxon>Bacillota</taxon>
        <taxon>Clostridia</taxon>
        <taxon>Eubacteriales</taxon>
        <taxon>Clostridiales Family XVII. Incertae Sedis</taxon>
        <taxon>Sulfobacillus</taxon>
    </lineage>
</organism>
<dbReference type="Gene3D" id="1.25.40.10">
    <property type="entry name" value="Tetratricopeptide repeat domain"/>
    <property type="match status" value="3"/>
</dbReference>
<dbReference type="Gene3D" id="1.10.260.40">
    <property type="entry name" value="lambda repressor-like DNA-binding domains"/>
    <property type="match status" value="1"/>
</dbReference>
<dbReference type="SUPFAM" id="SSF47413">
    <property type="entry name" value="lambda repressor-like DNA-binding domains"/>
    <property type="match status" value="1"/>
</dbReference>
<dbReference type="InterPro" id="IPR053163">
    <property type="entry name" value="HTH-type_regulator_Rgg"/>
</dbReference>
<dbReference type="InterPro" id="IPR019734">
    <property type="entry name" value="TPR_rpt"/>
</dbReference>
<proteinExistence type="predicted"/>
<evidence type="ECO:0000313" key="3">
    <source>
        <dbReference type="EMBL" id="SMC02123.1"/>
    </source>
</evidence>
<dbReference type="STRING" id="28034.BFX07_02645"/>
<evidence type="ECO:0000256" key="1">
    <source>
        <dbReference type="PROSITE-ProRule" id="PRU00339"/>
    </source>
</evidence>
<dbReference type="InterPro" id="IPR011990">
    <property type="entry name" value="TPR-like_helical_dom_sf"/>
</dbReference>
<dbReference type="PANTHER" id="PTHR37038">
    <property type="entry name" value="TRANSCRIPTIONAL REGULATOR-RELATED"/>
    <property type="match status" value="1"/>
</dbReference>
<accession>A0A1W1W8Q0</accession>
<feature type="domain" description="HTH cro/C1-type" evidence="2">
    <location>
        <begin position="7"/>
        <end position="60"/>
    </location>
</feature>
<dbReference type="SMART" id="SM00530">
    <property type="entry name" value="HTH_XRE"/>
    <property type="match status" value="1"/>
</dbReference>
<dbReference type="OrthoDB" id="9801008at2"/>
<dbReference type="PROSITE" id="PS50943">
    <property type="entry name" value="HTH_CROC1"/>
    <property type="match status" value="1"/>
</dbReference>
<dbReference type="RefSeq" id="WP_020376210.1">
    <property type="nucleotide sequence ID" value="NZ_FWWY01000001.1"/>
</dbReference>
<dbReference type="GO" id="GO:0003677">
    <property type="term" value="F:DNA binding"/>
    <property type="evidence" value="ECO:0007669"/>
    <property type="project" value="InterPro"/>
</dbReference>
<dbReference type="AlphaFoldDB" id="A0A1W1W8Q0"/>
<reference evidence="4" key="1">
    <citation type="submission" date="2017-04" db="EMBL/GenBank/DDBJ databases">
        <authorList>
            <person name="Varghese N."/>
            <person name="Submissions S."/>
        </authorList>
    </citation>
    <scope>NUCLEOTIDE SEQUENCE [LARGE SCALE GENOMIC DNA]</scope>
    <source>
        <strain evidence="4">DSM 9293</strain>
    </source>
</reference>
<dbReference type="Pfam" id="PF13181">
    <property type="entry name" value="TPR_8"/>
    <property type="match status" value="1"/>
</dbReference>
<dbReference type="Proteomes" id="UP000192660">
    <property type="component" value="Unassembled WGS sequence"/>
</dbReference>
<name>A0A1W1W8Q0_SULTA</name>
<dbReference type="EMBL" id="FWWY01000001">
    <property type="protein sequence ID" value="SMC02123.1"/>
    <property type="molecule type" value="Genomic_DNA"/>
</dbReference>
<dbReference type="SUPFAM" id="SSF48452">
    <property type="entry name" value="TPR-like"/>
    <property type="match status" value="2"/>
</dbReference>
<evidence type="ECO:0000313" key="4">
    <source>
        <dbReference type="Proteomes" id="UP000192660"/>
    </source>
</evidence>
<evidence type="ECO:0000259" key="2">
    <source>
        <dbReference type="PROSITE" id="PS50943"/>
    </source>
</evidence>
<keyword evidence="1" id="KW-0802">TPR repeat</keyword>
<dbReference type="InterPro" id="IPR001387">
    <property type="entry name" value="Cro/C1-type_HTH"/>
</dbReference>
<dbReference type="PANTHER" id="PTHR37038:SF14">
    <property type="entry name" value="TRANSCRIPTIONAL ACTIVATOR"/>
    <property type="match status" value="1"/>
</dbReference>
<keyword evidence="4" id="KW-1185">Reference proteome</keyword>
<sequence length="401" mass="46587">MSLGQRIRQMRLQQGLSQAELAGHQLSRAYISRIESGSSIPSRETLEYLAKRLNRPVDFFLSHHDIEKKAEELIRESQTTLQHNQPAKALELAQDAVKTSLLTHSESLIADARYQLGCCYAYQNDVDKAYDALQDALWTYLRLNDRKKEVQTLYYLGSVCFSGEEFKQAARFFRTALARAREHKRFLSLYLRTLIALGSTLFRLGQLDEAFNQYQEAQQLAEQMGDIARQIDAMMGMSWIQFRQGFAEQATILAEKTLELSEHFRHYQSVPLKQNLGIMIFDKDPEKAHQLWIECLEYYREHNDRIGQVTILEELGRYHIFDRDLAKADYLFHQALALAHAIPSIYLAGRLYRDLGDVALLQNLPKQADELFRLAYGCFRTLHAEDELRETEKRFVTDYSQ</sequence>
<gene>
    <name evidence="3" type="ORF">SAMN00768000_0340</name>
</gene>
<dbReference type="SMART" id="SM00028">
    <property type="entry name" value="TPR"/>
    <property type="match status" value="4"/>
</dbReference>
<feature type="repeat" description="TPR" evidence="1">
    <location>
        <begin position="191"/>
        <end position="224"/>
    </location>
</feature>
<protein>
    <submittedName>
        <fullName evidence="3">Transcriptional regulator, contains XRE-family HTH domain</fullName>
    </submittedName>
</protein>
<dbReference type="CDD" id="cd00093">
    <property type="entry name" value="HTH_XRE"/>
    <property type="match status" value="1"/>
</dbReference>
<dbReference type="PROSITE" id="PS50005">
    <property type="entry name" value="TPR"/>
    <property type="match status" value="1"/>
</dbReference>
<dbReference type="Pfam" id="PF01381">
    <property type="entry name" value="HTH_3"/>
    <property type="match status" value="1"/>
</dbReference>
<dbReference type="InterPro" id="IPR010982">
    <property type="entry name" value="Lambda_DNA-bd_dom_sf"/>
</dbReference>